<proteinExistence type="predicted"/>
<dbReference type="EMBL" id="CP107551">
    <property type="protein sequence ID" value="UYP19245.1"/>
    <property type="molecule type" value="Genomic_DNA"/>
</dbReference>
<protein>
    <submittedName>
        <fullName evidence="1">Uncharacterized protein</fullName>
    </submittedName>
</protein>
<evidence type="ECO:0000313" key="2">
    <source>
        <dbReference type="Proteomes" id="UP001156484"/>
    </source>
</evidence>
<sequence>MTTGGSDPNQDPKNPGGYPPPGNYPPPSGGSYPPPSGGSYPPPGNYPPPQSGGYTPPPSGGSYPPPPGNYPPPPGAYGASGAYGAGGYGPAPTSRLSVGDALSYGWAKFSGNAGVWILFMVAAFIIQALISGIFNGFDFTPDDNGFSASFSATNAIGTVVTTIVGYLIQAAFVRGALAETDGQKPAFGTFLQIGPIGAVIVAGLLVGIGTTIGLFLCIIPGLAFAFLTWWTMQFVIDRNQDAVTAIKSSFNAIKSNAGTLLLLALALLGINLVGALLCGLGLLVSVPVSIIAVTYAYRVTTGGPVAP</sequence>
<organism evidence="1 2">
    <name type="scientific">Rhodococcus sacchari</name>
    <dbReference type="NCBI Taxonomy" id="2962047"/>
    <lineage>
        <taxon>Bacteria</taxon>
        <taxon>Bacillati</taxon>
        <taxon>Actinomycetota</taxon>
        <taxon>Actinomycetes</taxon>
        <taxon>Mycobacteriales</taxon>
        <taxon>Nocardiaceae</taxon>
        <taxon>Rhodococcus</taxon>
    </lineage>
</organism>
<evidence type="ECO:0000313" key="1">
    <source>
        <dbReference type="EMBL" id="UYP19245.1"/>
    </source>
</evidence>
<reference evidence="1" key="1">
    <citation type="submission" date="2022-10" db="EMBL/GenBank/DDBJ databases">
        <title>Rhodococcus ferula Z13 complete genome.</title>
        <authorList>
            <person name="Long X."/>
            <person name="Zang M."/>
        </authorList>
    </citation>
    <scope>NUCLEOTIDE SEQUENCE</scope>
    <source>
        <strain evidence="1">Z13</strain>
    </source>
</reference>
<name>A0ACD4DGN3_9NOCA</name>
<accession>A0ACD4DGN3</accession>
<gene>
    <name evidence="1" type="ORF">OED52_01290</name>
</gene>
<keyword evidence="2" id="KW-1185">Reference proteome</keyword>
<dbReference type="Proteomes" id="UP001156484">
    <property type="component" value="Chromosome"/>
</dbReference>